<evidence type="ECO:0000256" key="1">
    <source>
        <dbReference type="ARBA" id="ARBA00000185"/>
    </source>
</evidence>
<evidence type="ECO:0000256" key="9">
    <source>
        <dbReference type="ARBA" id="ARBA00023125"/>
    </source>
</evidence>
<dbReference type="GO" id="GO:0005524">
    <property type="term" value="F:ATP binding"/>
    <property type="evidence" value="ECO:0007669"/>
    <property type="project" value="UniProtKB-KW"/>
</dbReference>
<dbReference type="GO" id="GO:0006260">
    <property type="term" value="P:DNA replication"/>
    <property type="evidence" value="ECO:0007669"/>
    <property type="project" value="UniProtKB-UniRule"/>
</dbReference>
<organism evidence="16 17">
    <name type="scientific">Methanosuratincola subterraneus</name>
    <dbReference type="NCBI Taxonomy" id="2593994"/>
    <lineage>
        <taxon>Archaea</taxon>
        <taxon>Thermoproteota</taxon>
        <taxon>Methanosuratincolia</taxon>
        <taxon>Candidatus Methanomethylicales</taxon>
        <taxon>Candidatus Methanomethylicaceae</taxon>
        <taxon>Candidatus Methanosuratincola (ex Vanwonterghem et al. 2016)</taxon>
    </lineage>
</organism>
<gene>
    <name evidence="11" type="primary">top6A</name>
    <name evidence="16" type="ORF">Metus_0970</name>
</gene>
<dbReference type="Pfam" id="PF04406">
    <property type="entry name" value="TP6A_N"/>
    <property type="match status" value="1"/>
</dbReference>
<accession>A0A444L621</accession>
<comment type="catalytic activity">
    <reaction evidence="1 11 12">
        <text>ATP-dependent breakage, passage and rejoining of double-stranded DNA.</text>
        <dbReference type="EC" id="5.6.2.2"/>
    </reaction>
</comment>
<comment type="cofactor">
    <cofactor evidence="2 11">
        <name>Mg(2+)</name>
        <dbReference type="ChEBI" id="CHEBI:18420"/>
    </cofactor>
</comment>
<evidence type="ECO:0000256" key="3">
    <source>
        <dbReference type="ARBA" id="ARBA00006559"/>
    </source>
</evidence>
<dbReference type="Gene3D" id="1.10.10.10">
    <property type="entry name" value="Winged helix-like DNA-binding domain superfamily/Winged helix DNA-binding domain"/>
    <property type="match status" value="1"/>
</dbReference>
<dbReference type="Pfam" id="PF21180">
    <property type="entry name" value="TOP6A-Spo11_Toprim"/>
    <property type="match status" value="1"/>
</dbReference>
<dbReference type="GO" id="GO:0003677">
    <property type="term" value="F:DNA binding"/>
    <property type="evidence" value="ECO:0007669"/>
    <property type="project" value="UniProtKB-UniRule"/>
</dbReference>
<keyword evidence="6 11" id="KW-0067">ATP-binding</keyword>
<dbReference type="InterPro" id="IPR004085">
    <property type="entry name" value="TopoVI_A"/>
</dbReference>
<dbReference type="InterPro" id="IPR034136">
    <property type="entry name" value="TOPRIM_Topo6A/Spo11"/>
</dbReference>
<keyword evidence="4 11" id="KW-0479">Metal-binding</keyword>
<comment type="subunit">
    <text evidence="11">Homodimer. Heterotetramer of two Top6A and two Top6B chains.</text>
</comment>
<dbReference type="GO" id="GO:0003918">
    <property type="term" value="F:DNA topoisomerase type II (double strand cut, ATP-hydrolyzing) activity"/>
    <property type="evidence" value="ECO:0007669"/>
    <property type="project" value="UniProtKB-UniRule"/>
</dbReference>
<evidence type="ECO:0000256" key="8">
    <source>
        <dbReference type="ARBA" id="ARBA00023029"/>
    </source>
</evidence>
<dbReference type="CDD" id="cd00223">
    <property type="entry name" value="TOPRIM_TopoIIB_SPO"/>
    <property type="match status" value="1"/>
</dbReference>
<evidence type="ECO:0000259" key="15">
    <source>
        <dbReference type="Pfam" id="PF21180"/>
    </source>
</evidence>
<evidence type="ECO:0000313" key="16">
    <source>
        <dbReference type="EMBL" id="RWX72996.1"/>
    </source>
</evidence>
<dbReference type="AlphaFoldDB" id="A0A444L621"/>
<dbReference type="PANTHER" id="PTHR10848:SF0">
    <property type="entry name" value="MEIOTIC RECOMBINATION PROTEIN SPO11"/>
    <property type="match status" value="1"/>
</dbReference>
<keyword evidence="5 11" id="KW-0547">Nucleotide-binding</keyword>
<keyword evidence="10 11" id="KW-0413">Isomerase</keyword>
<comment type="caution">
    <text evidence="16">The sequence shown here is derived from an EMBL/GenBank/DDBJ whole genome shotgun (WGS) entry which is preliminary data.</text>
</comment>
<name>A0A444L621_METS7</name>
<dbReference type="PRINTS" id="PR01550">
    <property type="entry name" value="TOP6AFAMILY"/>
</dbReference>
<dbReference type="GO" id="GO:0000287">
    <property type="term" value="F:magnesium ion binding"/>
    <property type="evidence" value="ECO:0007669"/>
    <property type="project" value="UniProtKB-UniRule"/>
</dbReference>
<evidence type="ECO:0000256" key="10">
    <source>
        <dbReference type="ARBA" id="ARBA00023235"/>
    </source>
</evidence>
<evidence type="ECO:0000256" key="11">
    <source>
        <dbReference type="HAMAP-Rule" id="MF_00132"/>
    </source>
</evidence>
<evidence type="ECO:0000256" key="7">
    <source>
        <dbReference type="ARBA" id="ARBA00022842"/>
    </source>
</evidence>
<feature type="binding site" evidence="11">
    <location>
        <position position="255"/>
    </location>
    <ligand>
        <name>Mg(2+)</name>
        <dbReference type="ChEBI" id="CHEBI:18420"/>
    </ligand>
</feature>
<keyword evidence="8 11" id="KW-0799">Topoisomerase</keyword>
<evidence type="ECO:0000256" key="4">
    <source>
        <dbReference type="ARBA" id="ARBA00022723"/>
    </source>
</evidence>
<comment type="function">
    <text evidence="11">Relaxes both positive and negative superturns and exhibits a strong decatenase activity.</text>
</comment>
<feature type="active site" description="O-(5'-phospho-DNA)-tyrosine intermediate" evidence="11 12">
    <location>
        <position position="109"/>
    </location>
</feature>
<dbReference type="Gene3D" id="3.40.1360.10">
    <property type="match status" value="1"/>
</dbReference>
<feature type="domain" description="Spo11/DNA topoisomerase VI subunit A N-terminal" evidence="13">
    <location>
        <begin position="80"/>
        <end position="149"/>
    </location>
</feature>
<comment type="similarity">
    <text evidence="3 11 12">Belongs to the TOP6A family.</text>
</comment>
<feature type="binding site" evidence="11">
    <location>
        <position position="203"/>
    </location>
    <ligand>
        <name>Mg(2+)</name>
        <dbReference type="ChEBI" id="CHEBI:18420"/>
    </ligand>
</feature>
<dbReference type="PRINTS" id="PR01552">
    <property type="entry name" value="TPISMRASE6A"/>
</dbReference>
<reference evidence="16 17" key="1">
    <citation type="submission" date="2018-12" db="EMBL/GenBank/DDBJ databases">
        <title>The complete genome of the methanogenic archaea of the candidate phylum Verstraetearchaeota, obtained from the metagenome of underground thermal water.</title>
        <authorList>
            <person name="Kadnikov V.V."/>
            <person name="Mardanov A.V."/>
            <person name="Beletsky A.V."/>
            <person name="Karnachuk O.V."/>
            <person name="Ravin N.V."/>
        </authorList>
    </citation>
    <scope>NUCLEOTIDE SEQUENCE [LARGE SCALE GENOMIC DNA]</scope>
    <source>
        <strain evidence="16">Ch88</strain>
    </source>
</reference>
<dbReference type="InterPro" id="IPR049333">
    <property type="entry name" value="Topo_VI_alpha"/>
</dbReference>
<dbReference type="GO" id="GO:0006265">
    <property type="term" value="P:DNA topological change"/>
    <property type="evidence" value="ECO:0007669"/>
    <property type="project" value="UniProtKB-UniRule"/>
</dbReference>
<dbReference type="PROSITE" id="PS52041">
    <property type="entry name" value="TOPO_IIB"/>
    <property type="match status" value="1"/>
</dbReference>
<dbReference type="HAMAP" id="MF_00132">
    <property type="entry name" value="Top6A"/>
    <property type="match status" value="1"/>
</dbReference>
<evidence type="ECO:0000256" key="12">
    <source>
        <dbReference type="PROSITE-ProRule" id="PRU01385"/>
    </source>
</evidence>
<dbReference type="PANTHER" id="PTHR10848">
    <property type="entry name" value="MEIOTIC RECOMBINATION PROTEIN SPO11"/>
    <property type="match status" value="1"/>
</dbReference>
<proteinExistence type="inferred from homology"/>
<dbReference type="InterPro" id="IPR036388">
    <property type="entry name" value="WH-like_DNA-bd_sf"/>
</dbReference>
<feature type="domain" description="Topoisomerase 6 subunit A/Spo11 TOPRIM" evidence="15">
    <location>
        <begin position="198"/>
        <end position="377"/>
    </location>
</feature>
<dbReference type="Pfam" id="PF20768">
    <property type="entry name" value="Topo_VI_alpha"/>
    <property type="match status" value="1"/>
</dbReference>
<dbReference type="Proteomes" id="UP000288215">
    <property type="component" value="Unassembled WGS sequence"/>
</dbReference>
<keyword evidence="9 11" id="KW-0238">DNA-binding</keyword>
<dbReference type="SUPFAM" id="SSF56726">
    <property type="entry name" value="DNA topoisomerase IV, alpha subunit"/>
    <property type="match status" value="1"/>
</dbReference>
<evidence type="ECO:0000259" key="13">
    <source>
        <dbReference type="Pfam" id="PF04406"/>
    </source>
</evidence>
<evidence type="ECO:0000256" key="6">
    <source>
        <dbReference type="ARBA" id="ARBA00022840"/>
    </source>
</evidence>
<dbReference type="GO" id="GO:0005694">
    <property type="term" value="C:chromosome"/>
    <property type="evidence" value="ECO:0007669"/>
    <property type="project" value="InterPro"/>
</dbReference>
<evidence type="ECO:0000313" key="17">
    <source>
        <dbReference type="Proteomes" id="UP000288215"/>
    </source>
</evidence>
<dbReference type="InterPro" id="IPR013049">
    <property type="entry name" value="Spo11/TopoVI_A_N"/>
</dbReference>
<evidence type="ECO:0000256" key="2">
    <source>
        <dbReference type="ARBA" id="ARBA00001946"/>
    </source>
</evidence>
<dbReference type="EC" id="5.6.2.2" evidence="11"/>
<protein>
    <recommendedName>
        <fullName evidence="11">Type 2 DNA topoisomerase 6 subunit A</fullName>
        <ecNumber evidence="11">5.6.2.2</ecNumber>
    </recommendedName>
    <alternativeName>
        <fullName evidence="11">Type II DNA topoisomerase VI subunit A</fullName>
    </alternativeName>
</protein>
<dbReference type="InterPro" id="IPR002815">
    <property type="entry name" value="Spo11/TopoVI_A"/>
</dbReference>
<evidence type="ECO:0000256" key="5">
    <source>
        <dbReference type="ARBA" id="ARBA00022741"/>
    </source>
</evidence>
<dbReference type="EMBL" id="RXGA01000003">
    <property type="protein sequence ID" value="RWX72996.1"/>
    <property type="molecule type" value="Genomic_DNA"/>
</dbReference>
<evidence type="ECO:0000259" key="14">
    <source>
        <dbReference type="Pfam" id="PF20768"/>
    </source>
</evidence>
<dbReference type="InterPro" id="IPR036078">
    <property type="entry name" value="Spo11/TopoVI_A_sf"/>
</dbReference>
<sequence length="384" mass="44705">MVKNRKPEQNLRPLETFDDSAKKLRQIFMNLASDIAESKPPVLRIPVRTASNTVYDENRKILTLGERVSERRFNDISEVRSFMQTLLLARGIYEALQHDDHPTIRDLYYYTLHTIEGTNIETFNSQDESNNIFQDIEVMTGLLREQMGVVAESRGALVGDVVLQSKGNKIDCSKFGIGAFNIPSLCDQIQIVSVDAEYVLVVEKDAIFQRLNDYEFWRRNKCVLITGKGQADRATRRMVRRLNEEWGLPVYVLTDADPFGWYIYSTYRAGSISLSYESFRLACPEAKFLGLTMTDLEKYEVPKDHLIKANEMDIKRAKELLVRDPKTKKPRYPWFYDSKRWRQEIHLFLERRVKAEIEAKSSKGFRFLSDVYLPEKLASKDWIV</sequence>
<keyword evidence="7 11" id="KW-0460">Magnesium</keyword>
<feature type="domain" description="Type II DNA topoisomerase VI subunit A all-beta" evidence="14">
    <location>
        <begin position="155"/>
        <end position="195"/>
    </location>
</feature>